<keyword evidence="3" id="KW-1185">Reference proteome</keyword>
<protein>
    <recommendedName>
        <fullName evidence="4">HNH nuclease domain-containing protein</fullName>
    </recommendedName>
</protein>
<comment type="caution">
    <text evidence="2">The sequence shown here is derived from an EMBL/GenBank/DDBJ whole genome shotgun (WGS) entry which is preliminary data.</text>
</comment>
<name>A0AAV9VUA4_9PEZI</name>
<accession>A0AAV9VUA4</accession>
<proteinExistence type="predicted"/>
<organism evidence="2 3">
    <name type="scientific">Arthrobotrys musiformis</name>
    <dbReference type="NCBI Taxonomy" id="47236"/>
    <lineage>
        <taxon>Eukaryota</taxon>
        <taxon>Fungi</taxon>
        <taxon>Dikarya</taxon>
        <taxon>Ascomycota</taxon>
        <taxon>Pezizomycotina</taxon>
        <taxon>Orbiliomycetes</taxon>
        <taxon>Orbiliales</taxon>
        <taxon>Orbiliaceae</taxon>
        <taxon>Arthrobotrys</taxon>
    </lineage>
</organism>
<evidence type="ECO:0008006" key="4">
    <source>
        <dbReference type="Google" id="ProtNLM"/>
    </source>
</evidence>
<dbReference type="EMBL" id="JAVHJL010000011">
    <property type="protein sequence ID" value="KAK6496218.1"/>
    <property type="molecule type" value="Genomic_DNA"/>
</dbReference>
<dbReference type="AlphaFoldDB" id="A0AAV9VUA4"/>
<dbReference type="Proteomes" id="UP001370758">
    <property type="component" value="Unassembled WGS sequence"/>
</dbReference>
<reference evidence="2 3" key="1">
    <citation type="submission" date="2023-08" db="EMBL/GenBank/DDBJ databases">
        <authorList>
            <person name="Palmer J.M."/>
        </authorList>
    </citation>
    <scope>NUCLEOTIDE SEQUENCE [LARGE SCALE GENOMIC DNA]</scope>
    <source>
        <strain evidence="2 3">TWF481</strain>
    </source>
</reference>
<evidence type="ECO:0000313" key="2">
    <source>
        <dbReference type="EMBL" id="KAK6496218.1"/>
    </source>
</evidence>
<gene>
    <name evidence="2" type="ORF">TWF481_002242</name>
</gene>
<sequence>MESMCPISDSPVQLESLSLRVRLLDPTQRKRFRGIWLLDTLTHLLPACVTKLKRLDFNFPRYTPLLYDPDISINQYGDQGKRQEHLVKHINPSGRTIPLPALRYLKILLSTESPAAFSAYINANRDTLEEIDVGHVLSGHSKNSSADVSKPPHPPYQQAASTQFGDHLGDN</sequence>
<feature type="region of interest" description="Disordered" evidence="1">
    <location>
        <begin position="139"/>
        <end position="171"/>
    </location>
</feature>
<evidence type="ECO:0000313" key="3">
    <source>
        <dbReference type="Proteomes" id="UP001370758"/>
    </source>
</evidence>
<evidence type="ECO:0000256" key="1">
    <source>
        <dbReference type="SAM" id="MobiDB-lite"/>
    </source>
</evidence>